<evidence type="ECO:0000256" key="3">
    <source>
        <dbReference type="SAM" id="Phobius"/>
    </source>
</evidence>
<dbReference type="Pfam" id="PF00990">
    <property type="entry name" value="GGDEF"/>
    <property type="match status" value="1"/>
</dbReference>
<keyword evidence="3" id="KW-1133">Transmembrane helix</keyword>
<keyword evidence="3" id="KW-0472">Membrane</keyword>
<comment type="catalytic activity">
    <reaction evidence="2">
        <text>2 GTP = 3',3'-c-di-GMP + 2 diphosphate</text>
        <dbReference type="Rhea" id="RHEA:24898"/>
        <dbReference type="ChEBI" id="CHEBI:33019"/>
        <dbReference type="ChEBI" id="CHEBI:37565"/>
        <dbReference type="ChEBI" id="CHEBI:58805"/>
        <dbReference type="EC" id="2.7.7.65"/>
    </reaction>
</comment>
<evidence type="ECO:0000313" key="5">
    <source>
        <dbReference type="EMBL" id="TFF19174.1"/>
    </source>
</evidence>
<dbReference type="GO" id="GO:0043709">
    <property type="term" value="P:cell adhesion involved in single-species biofilm formation"/>
    <property type="evidence" value="ECO:0007669"/>
    <property type="project" value="TreeGrafter"/>
</dbReference>
<dbReference type="RefSeq" id="WP_134763772.1">
    <property type="nucleotide sequence ID" value="NZ_SOZD01000007.1"/>
</dbReference>
<dbReference type="OrthoDB" id="9812260at2"/>
<dbReference type="PANTHER" id="PTHR45138">
    <property type="entry name" value="REGULATORY COMPONENTS OF SENSORY TRANSDUCTION SYSTEM"/>
    <property type="match status" value="1"/>
</dbReference>
<organism evidence="5 6">
    <name type="scientific">Jiella endophytica</name>
    <dbReference type="NCBI Taxonomy" id="2558362"/>
    <lineage>
        <taxon>Bacteria</taxon>
        <taxon>Pseudomonadati</taxon>
        <taxon>Pseudomonadota</taxon>
        <taxon>Alphaproteobacteria</taxon>
        <taxon>Hyphomicrobiales</taxon>
        <taxon>Aurantimonadaceae</taxon>
        <taxon>Jiella</taxon>
    </lineage>
</organism>
<proteinExistence type="predicted"/>
<comment type="caution">
    <text evidence="5">The sequence shown here is derived from an EMBL/GenBank/DDBJ whole genome shotgun (WGS) entry which is preliminary data.</text>
</comment>
<dbReference type="EC" id="2.7.7.65" evidence="1"/>
<dbReference type="FunFam" id="3.30.70.270:FF:000001">
    <property type="entry name" value="Diguanylate cyclase domain protein"/>
    <property type="match status" value="1"/>
</dbReference>
<dbReference type="CDD" id="cd01949">
    <property type="entry name" value="GGDEF"/>
    <property type="match status" value="1"/>
</dbReference>
<dbReference type="PROSITE" id="PS50887">
    <property type="entry name" value="GGDEF"/>
    <property type="match status" value="1"/>
</dbReference>
<dbReference type="EMBL" id="SOZD01000007">
    <property type="protein sequence ID" value="TFF19174.1"/>
    <property type="molecule type" value="Genomic_DNA"/>
</dbReference>
<dbReference type="GO" id="GO:0005886">
    <property type="term" value="C:plasma membrane"/>
    <property type="evidence" value="ECO:0007669"/>
    <property type="project" value="TreeGrafter"/>
</dbReference>
<sequence>MAKKTSPFDNVDAFRRSVLIVLLLFTSSFGASFAVLNYLNDNYKAMFGEIAMGTFALVIIPLVRKTPHLIRWSLVYLVLFNTTMMLILATPQSAPSVFAWVLLIPILSHMLLGRALGGGVTVVFLVTAFLIYYMRFADSAVHGNARALLNVAGVALCIFGFSFVYETSRSRAEKALQRQALTDPLTGLGNRALLQLRAEEEEARHERYGTSHALLLLDIDYFKKINDSHGHDAGDNALKAMSALLSDNVRTNDDVFRYGGEEFCLLLANASARDAREAAEKLRHLIEASSFEDAGKTLSFTASIGVAACPEDGCDHQTLLGIADRRLYAAKLGGRNRVEWA</sequence>
<dbReference type="InterPro" id="IPR043128">
    <property type="entry name" value="Rev_trsase/Diguanyl_cyclase"/>
</dbReference>
<feature type="domain" description="GGDEF" evidence="4">
    <location>
        <begin position="210"/>
        <end position="341"/>
    </location>
</feature>
<evidence type="ECO:0000256" key="2">
    <source>
        <dbReference type="ARBA" id="ARBA00034247"/>
    </source>
</evidence>
<dbReference type="InterPro" id="IPR050469">
    <property type="entry name" value="Diguanylate_Cyclase"/>
</dbReference>
<feature type="transmembrane region" description="Helical" evidence="3">
    <location>
        <begin position="20"/>
        <end position="39"/>
    </location>
</feature>
<keyword evidence="6" id="KW-1185">Reference proteome</keyword>
<name>A0A4Y8RDD2_9HYPH</name>
<dbReference type="AlphaFoldDB" id="A0A4Y8RDD2"/>
<evidence type="ECO:0000259" key="4">
    <source>
        <dbReference type="PROSITE" id="PS50887"/>
    </source>
</evidence>
<dbReference type="InterPro" id="IPR000160">
    <property type="entry name" value="GGDEF_dom"/>
</dbReference>
<accession>A0A4Y8RDD2</accession>
<feature type="transmembrane region" description="Helical" evidence="3">
    <location>
        <begin position="45"/>
        <end position="63"/>
    </location>
</feature>
<dbReference type="GO" id="GO:0052621">
    <property type="term" value="F:diguanylate cyclase activity"/>
    <property type="evidence" value="ECO:0007669"/>
    <property type="project" value="UniProtKB-EC"/>
</dbReference>
<dbReference type="Pfam" id="PF20966">
    <property type="entry name" value="MASE6"/>
    <property type="match status" value="1"/>
</dbReference>
<dbReference type="InterPro" id="IPR048435">
    <property type="entry name" value="MASE6"/>
</dbReference>
<dbReference type="SUPFAM" id="SSF55073">
    <property type="entry name" value="Nucleotide cyclase"/>
    <property type="match status" value="1"/>
</dbReference>
<reference evidence="5 6" key="1">
    <citation type="submission" date="2019-03" db="EMBL/GenBank/DDBJ databases">
        <title>Jiella endophytica sp. nov., a novel endophytic bacterium isolated from root of Ficus microcarpa Linn. f.</title>
        <authorList>
            <person name="Tuo L."/>
        </authorList>
    </citation>
    <scope>NUCLEOTIDE SEQUENCE [LARGE SCALE GENOMIC DNA]</scope>
    <source>
        <strain evidence="5 6">CBS5Q-3</strain>
    </source>
</reference>
<feature type="transmembrane region" description="Helical" evidence="3">
    <location>
        <begin position="147"/>
        <end position="165"/>
    </location>
</feature>
<dbReference type="PANTHER" id="PTHR45138:SF9">
    <property type="entry name" value="DIGUANYLATE CYCLASE DGCM-RELATED"/>
    <property type="match status" value="1"/>
</dbReference>
<dbReference type="Proteomes" id="UP000298179">
    <property type="component" value="Unassembled WGS sequence"/>
</dbReference>
<protein>
    <recommendedName>
        <fullName evidence="1">diguanylate cyclase</fullName>
        <ecNumber evidence="1">2.7.7.65</ecNumber>
    </recommendedName>
</protein>
<feature type="transmembrane region" description="Helical" evidence="3">
    <location>
        <begin position="75"/>
        <end position="103"/>
    </location>
</feature>
<gene>
    <name evidence="5" type="ORF">E3C22_20635</name>
</gene>
<dbReference type="NCBIfam" id="TIGR00254">
    <property type="entry name" value="GGDEF"/>
    <property type="match status" value="1"/>
</dbReference>
<dbReference type="GO" id="GO:1902201">
    <property type="term" value="P:negative regulation of bacterial-type flagellum-dependent cell motility"/>
    <property type="evidence" value="ECO:0007669"/>
    <property type="project" value="TreeGrafter"/>
</dbReference>
<dbReference type="SMART" id="SM00267">
    <property type="entry name" value="GGDEF"/>
    <property type="match status" value="1"/>
</dbReference>
<keyword evidence="3" id="KW-0812">Transmembrane</keyword>
<feature type="transmembrane region" description="Helical" evidence="3">
    <location>
        <begin position="115"/>
        <end position="135"/>
    </location>
</feature>
<evidence type="ECO:0000313" key="6">
    <source>
        <dbReference type="Proteomes" id="UP000298179"/>
    </source>
</evidence>
<dbReference type="InterPro" id="IPR029787">
    <property type="entry name" value="Nucleotide_cyclase"/>
</dbReference>
<dbReference type="Gene3D" id="3.30.70.270">
    <property type="match status" value="1"/>
</dbReference>
<evidence type="ECO:0000256" key="1">
    <source>
        <dbReference type="ARBA" id="ARBA00012528"/>
    </source>
</evidence>